<feature type="transmembrane region" description="Helical" evidence="1">
    <location>
        <begin position="119"/>
        <end position="137"/>
    </location>
</feature>
<dbReference type="RefSeq" id="WP_143268541.1">
    <property type="nucleotide sequence ID" value="NZ_NMUL01000009.1"/>
</dbReference>
<name>A0A229TCA3_9PSEU</name>
<feature type="transmembrane region" description="Helical" evidence="1">
    <location>
        <begin position="85"/>
        <end position="107"/>
    </location>
</feature>
<dbReference type="AlphaFoldDB" id="A0A229TCA3"/>
<evidence type="ECO:0000313" key="3">
    <source>
        <dbReference type="Proteomes" id="UP000215199"/>
    </source>
</evidence>
<evidence type="ECO:0008006" key="4">
    <source>
        <dbReference type="Google" id="ProtNLM"/>
    </source>
</evidence>
<evidence type="ECO:0000313" key="2">
    <source>
        <dbReference type="EMBL" id="OXM68630.1"/>
    </source>
</evidence>
<accession>A0A229TCA3</accession>
<gene>
    <name evidence="2" type="ORF">CF165_11085</name>
</gene>
<organism evidence="2 3">
    <name type="scientific">Amycolatopsis vastitatis</name>
    <dbReference type="NCBI Taxonomy" id="1905142"/>
    <lineage>
        <taxon>Bacteria</taxon>
        <taxon>Bacillati</taxon>
        <taxon>Actinomycetota</taxon>
        <taxon>Actinomycetes</taxon>
        <taxon>Pseudonocardiales</taxon>
        <taxon>Pseudonocardiaceae</taxon>
        <taxon>Amycolatopsis</taxon>
    </lineage>
</organism>
<comment type="caution">
    <text evidence="2">The sequence shown here is derived from an EMBL/GenBank/DDBJ whole genome shotgun (WGS) entry which is preliminary data.</text>
</comment>
<dbReference type="Proteomes" id="UP000215199">
    <property type="component" value="Unassembled WGS sequence"/>
</dbReference>
<reference evidence="3" key="1">
    <citation type="submission" date="2017-07" db="EMBL/GenBank/DDBJ databases">
        <title>Comparative genome mining reveals phylogenetic distribution patterns of secondary metabolites in Amycolatopsis.</title>
        <authorList>
            <person name="Adamek M."/>
            <person name="Alanjary M."/>
            <person name="Sales-Ortells H."/>
            <person name="Goodfellow M."/>
            <person name="Bull A.T."/>
            <person name="Kalinowski J."/>
            <person name="Ziemert N."/>
        </authorList>
    </citation>
    <scope>NUCLEOTIDE SEQUENCE [LARGE SCALE GENOMIC DNA]</scope>
    <source>
        <strain evidence="3">H5</strain>
    </source>
</reference>
<keyword evidence="1" id="KW-0812">Transmembrane</keyword>
<protein>
    <recommendedName>
        <fullName evidence="4">DUF4383 domain-containing protein</fullName>
    </recommendedName>
</protein>
<keyword evidence="3" id="KW-1185">Reference proteome</keyword>
<keyword evidence="1" id="KW-1133">Transmembrane helix</keyword>
<dbReference type="EMBL" id="NMUL01000009">
    <property type="protein sequence ID" value="OXM68630.1"/>
    <property type="molecule type" value="Genomic_DNA"/>
</dbReference>
<proteinExistence type="predicted"/>
<sequence length="147" mass="15201">MREPASESRPGARALRAYLVALMAGLLLQGAGSLLFRADPDLAGTAPYLVRGLLGIDPAHAWLHVGWGAAALAALLVARGAGFAVGLALSFGVFYTALGVWGVIAHHPLGLELDAFENGFHLVAGPLTLLLGTLAAAGRRHRRVAHA</sequence>
<evidence type="ECO:0000256" key="1">
    <source>
        <dbReference type="SAM" id="Phobius"/>
    </source>
</evidence>
<keyword evidence="1" id="KW-0472">Membrane</keyword>
<feature type="transmembrane region" description="Helical" evidence="1">
    <location>
        <begin position="61"/>
        <end position="78"/>
    </location>
</feature>